<protein>
    <submittedName>
        <fullName evidence="1">Uncharacterized protein</fullName>
    </submittedName>
</protein>
<accession>A0ABP7RR25</accession>
<gene>
    <name evidence="1" type="ORF">GCM10022408_10080</name>
</gene>
<dbReference type="RefSeq" id="WP_345071420.1">
    <property type="nucleotide sequence ID" value="NZ_BAABDJ010000007.1"/>
</dbReference>
<organism evidence="1 2">
    <name type="scientific">Hymenobacter fastidiosus</name>
    <dbReference type="NCBI Taxonomy" id="486264"/>
    <lineage>
        <taxon>Bacteria</taxon>
        <taxon>Pseudomonadati</taxon>
        <taxon>Bacteroidota</taxon>
        <taxon>Cytophagia</taxon>
        <taxon>Cytophagales</taxon>
        <taxon>Hymenobacteraceae</taxon>
        <taxon>Hymenobacter</taxon>
    </lineage>
</organism>
<dbReference type="EMBL" id="BAABDJ010000007">
    <property type="protein sequence ID" value="GAA4000899.1"/>
    <property type="molecule type" value="Genomic_DNA"/>
</dbReference>
<keyword evidence="2" id="KW-1185">Reference proteome</keyword>
<evidence type="ECO:0000313" key="2">
    <source>
        <dbReference type="Proteomes" id="UP001500567"/>
    </source>
</evidence>
<reference evidence="2" key="1">
    <citation type="journal article" date="2019" name="Int. J. Syst. Evol. Microbiol.">
        <title>The Global Catalogue of Microorganisms (GCM) 10K type strain sequencing project: providing services to taxonomists for standard genome sequencing and annotation.</title>
        <authorList>
            <consortium name="The Broad Institute Genomics Platform"/>
            <consortium name="The Broad Institute Genome Sequencing Center for Infectious Disease"/>
            <person name="Wu L."/>
            <person name="Ma J."/>
        </authorList>
    </citation>
    <scope>NUCLEOTIDE SEQUENCE [LARGE SCALE GENOMIC DNA]</scope>
    <source>
        <strain evidence="2">JCM 17224</strain>
    </source>
</reference>
<sequence>MYTPTPAEQKLMNRLTPDGVYDIQNGNVLVGPIATPEVHAQTLPPDEVEVVDDLKLGNKISRDSIGVARSNANNKIVDGVIGMTEKW</sequence>
<dbReference type="Proteomes" id="UP001500567">
    <property type="component" value="Unassembled WGS sequence"/>
</dbReference>
<name>A0ABP7RR25_9BACT</name>
<proteinExistence type="predicted"/>
<comment type="caution">
    <text evidence="1">The sequence shown here is derived from an EMBL/GenBank/DDBJ whole genome shotgun (WGS) entry which is preliminary data.</text>
</comment>
<evidence type="ECO:0000313" key="1">
    <source>
        <dbReference type="EMBL" id="GAA4000899.1"/>
    </source>
</evidence>